<reference evidence="2 3" key="1">
    <citation type="submission" date="2019-07" db="EMBL/GenBank/DDBJ databases">
        <title>Genomic Encyclopedia of Type Strains, Phase I: the one thousand microbial genomes (KMG-I) project.</title>
        <authorList>
            <person name="Kyrpides N."/>
        </authorList>
    </citation>
    <scope>NUCLEOTIDE SEQUENCE [LARGE SCALE GENOMIC DNA]</scope>
    <source>
        <strain evidence="2 3">DSM 13558</strain>
    </source>
</reference>
<name>A0A562JJY4_9FIRM</name>
<gene>
    <name evidence="2" type="ORF">LY60_00103</name>
</gene>
<proteinExistence type="predicted"/>
<accession>A0A562JJY4</accession>
<dbReference type="Pfam" id="PF00395">
    <property type="entry name" value="SLH"/>
    <property type="match status" value="3"/>
</dbReference>
<dbReference type="InterPro" id="IPR051465">
    <property type="entry name" value="Cell_Envelope_Struct_Comp"/>
</dbReference>
<protein>
    <submittedName>
        <fullName evidence="2">S-layer family protein</fullName>
    </submittedName>
</protein>
<dbReference type="PROSITE" id="PS51272">
    <property type="entry name" value="SLH"/>
    <property type="match status" value="3"/>
</dbReference>
<dbReference type="PANTHER" id="PTHR43308:SF5">
    <property type="entry name" value="S-LAYER PROTEIN _ PEPTIDOGLYCAN ENDO-BETA-N-ACETYLGLUCOSAMINIDASE"/>
    <property type="match status" value="1"/>
</dbReference>
<dbReference type="RefSeq" id="WP_212633431.1">
    <property type="nucleotide sequence ID" value="NZ_DAMBUX010000007.1"/>
</dbReference>
<dbReference type="EMBL" id="VLKH01000001">
    <property type="protein sequence ID" value="TWH83496.1"/>
    <property type="molecule type" value="Genomic_DNA"/>
</dbReference>
<comment type="caution">
    <text evidence="2">The sequence shown here is derived from an EMBL/GenBank/DDBJ whole genome shotgun (WGS) entry which is preliminary data.</text>
</comment>
<dbReference type="Proteomes" id="UP000315343">
    <property type="component" value="Unassembled WGS sequence"/>
</dbReference>
<evidence type="ECO:0000313" key="2">
    <source>
        <dbReference type="EMBL" id="TWH83496.1"/>
    </source>
</evidence>
<dbReference type="PANTHER" id="PTHR43308">
    <property type="entry name" value="OUTER MEMBRANE PROTEIN ALPHA-RELATED"/>
    <property type="match status" value="1"/>
</dbReference>
<feature type="domain" description="SLH" evidence="1">
    <location>
        <begin position="338"/>
        <end position="401"/>
    </location>
</feature>
<keyword evidence="3" id="KW-1185">Reference proteome</keyword>
<feature type="domain" description="SLH" evidence="1">
    <location>
        <begin position="280"/>
        <end position="337"/>
    </location>
</feature>
<evidence type="ECO:0000313" key="3">
    <source>
        <dbReference type="Proteomes" id="UP000315343"/>
    </source>
</evidence>
<organism evidence="2 3">
    <name type="scientific">Sedimentibacter saalensis</name>
    <dbReference type="NCBI Taxonomy" id="130788"/>
    <lineage>
        <taxon>Bacteria</taxon>
        <taxon>Bacillati</taxon>
        <taxon>Bacillota</taxon>
        <taxon>Tissierellia</taxon>
        <taxon>Sedimentibacter</taxon>
    </lineage>
</organism>
<dbReference type="InterPro" id="IPR001119">
    <property type="entry name" value="SLH_dom"/>
</dbReference>
<feature type="domain" description="SLH" evidence="1">
    <location>
        <begin position="213"/>
        <end position="279"/>
    </location>
</feature>
<sequence>MKFINKLFMTILRICVIVLVGGVLTSNMMELTYSATIQNNPNVLITINSDGSISQNGNLFDGQLYPSTLIDAENGVGGINGVIRIQNQFKNIDVDNLAIGINDMVIGNNYPKNIVLASFLHNVRLKIEKGVLFDFNKTIVDYTSLENILYESDNSEYMGYSLASNDKFSLNKGETTDLKYSLHMDLGAGNELQSLTAYMPIYINLKESYSDHGNDDEEEVVIIEDSLVPIDKLNKMDHFQYIQGYPDNTVRPEGLVTREEVAAVFYRLLDPVYRISILLENESFSDVSHDRWSIKYIASLCNGKILEGYPDGSFKPGSPITRAELAAVASRFDKLSPLEENSFADTNEHWAIEYINSAAAKGWVKGYPDGSFKPDQYITRAEFVTLVNNVLNRNVHKDNILENIKVFPDLTSDSWYYEDMVEAINSHIYSRDENSSEVWIEIIYPTLDL</sequence>
<evidence type="ECO:0000259" key="1">
    <source>
        <dbReference type="PROSITE" id="PS51272"/>
    </source>
</evidence>
<dbReference type="AlphaFoldDB" id="A0A562JJY4"/>